<feature type="coiled-coil region" evidence="8">
    <location>
        <begin position="1037"/>
        <end position="1064"/>
    </location>
</feature>
<dbReference type="CDD" id="cd00130">
    <property type="entry name" value="PAS"/>
    <property type="match status" value="3"/>
</dbReference>
<dbReference type="Proteomes" id="UP001576784">
    <property type="component" value="Unassembled WGS sequence"/>
</dbReference>
<feature type="domain" description="Histidine kinase" evidence="9">
    <location>
        <begin position="1381"/>
        <end position="1599"/>
    </location>
</feature>
<comment type="catalytic activity">
    <reaction evidence="1">
        <text>ATP + protein L-histidine = ADP + protein N-phospho-L-histidine.</text>
        <dbReference type="EC" id="2.7.13.3"/>
    </reaction>
</comment>
<dbReference type="SMART" id="SM00387">
    <property type="entry name" value="HATPase_c"/>
    <property type="match status" value="1"/>
</dbReference>
<evidence type="ECO:0000259" key="10">
    <source>
        <dbReference type="PROSITE" id="PS50110"/>
    </source>
</evidence>
<dbReference type="Gene3D" id="3.30.450.40">
    <property type="match status" value="2"/>
</dbReference>
<name>A0ABV4XJC9_9CYAN</name>
<dbReference type="Pfam" id="PF13426">
    <property type="entry name" value="PAS_9"/>
    <property type="match status" value="1"/>
</dbReference>
<evidence type="ECO:0000256" key="5">
    <source>
        <dbReference type="ARBA" id="ARBA00022777"/>
    </source>
</evidence>
<keyword evidence="4" id="KW-0808">Transferase</keyword>
<accession>A0ABV4XJC9</accession>
<dbReference type="NCBIfam" id="TIGR00229">
    <property type="entry name" value="sensory_box"/>
    <property type="match status" value="4"/>
</dbReference>
<dbReference type="SMART" id="SM00448">
    <property type="entry name" value="REC"/>
    <property type="match status" value="1"/>
</dbReference>
<evidence type="ECO:0000256" key="4">
    <source>
        <dbReference type="ARBA" id="ARBA00022679"/>
    </source>
</evidence>
<dbReference type="InterPro" id="IPR001789">
    <property type="entry name" value="Sig_transdc_resp-reg_receiver"/>
</dbReference>
<dbReference type="SMART" id="SM00091">
    <property type="entry name" value="PAS"/>
    <property type="match status" value="7"/>
</dbReference>
<evidence type="ECO:0000256" key="3">
    <source>
        <dbReference type="ARBA" id="ARBA00022553"/>
    </source>
</evidence>
<dbReference type="PROSITE" id="PS50113">
    <property type="entry name" value="PAC"/>
    <property type="match status" value="2"/>
</dbReference>
<sequence length="1746" mass="198088">MKRDATGKFVSNWEKERKQRFSVSLTSTAWRLLDWAASKRGISRSEAIELFARSLENEECLDCNKNGTNALIATQETECKVITILESITDAFVAFDRNWCYSYVNQAAAQILHKTPEELIGKQVWNEVFPELVGGIAYQELHRAMAQQLPVYWEEFGEPIQRWLEVNAYPSADGIAVYFRDVTERKETEAERERLLQELEMERTRFEGVLRQMPAGVLIADAASGKLVLANEQAKQIVRYDYEESLELEEYVPITPFEAFRLDGSMYAPEEYPLPRSLLMGEVVSNEEMILHQNDDNQIFISVNSAPILDRQNQIVAAVAIFQDVTERKQAEFILQEQTEALENQQKWLQTVLDLMPTPTIFIEPETAKVTFANRIANELAGGDLPKNKSLDEYADAYYCTDANGDRIPTEKMPAVLIARGEPLQNYEMNWYTPGGIRSTLCWGELLPAMYGHPATGIGMFQDVTKLKQAEAAVQEANKKVTNILESITDAFFALDREWRFTYVNKRFEEMSYRSSESLIGQCIWEVFPEAVGSVFYEQYHRAISEQISIVVEAPRTDGLDRWYEAHAYPSVDGLSVSFRDITLRKQLQLERDRLLEREQAARRQAETERKRLTDILMEVPAMFAVLSGSDHRFELANPTFLKVSARSEDIIGKTAREVFPEMEDQGYFEIHDRVYQTGEIIRGNEFLSRWDANGDGNLSEGFFNLVFLPLKNIEGHIDSILIHGIEVTPQVRARQQVEALLEKLQQKERQQQFLLELNDAIRSIHNSKEIMWQVVCATGEHFNVTRCTYGEIDPTQQYVIVDRDYCNGVISVVGSHQMNSFGSQIITELKQGKTIVVDDVDIDPRTAGSGAAAFDAIQTKSLLCVPLVKEQRFVALFVLHHIFPRNWTKEEVVLMERIAEKTWLAVDRARAEEELRKSRTRLQLALIVGRMGTWDWDMQTNNITWSEGQFTIMGLQPNECEPSYEIWAKSVHPDDLAQTETALQKAMQEKTDFHHEYRMLWADGSIHWTEARGQFTYNFYGKATRMIGVLIDITERKQVEQEREQLLERERIARTQAEAARNELKTIFETSPVGMAWLDSEQRYIAINEALAEINGLTREQHLGHSIAEIFGQSDRQLVKLFDEIYSTGNPFISPSLAINLPRRADRQPGYYNVYYLPTKDSNDRVKDVLVYVLDVTERVRLELAQRFLSEASAVLASSLDYQTTLEQVAKLAVPKLGDWCTVHIVEEDGAISQIAVAHKDPAKLEWAEKIRHKYPVNREDPRGAALTLRTGESDLIPDISDEMLVQGARDPEHLEILRSVGFKSVMTVPLRTQTRILGVISFISAEFGRRYDATDLQLAEELAYRASLAIDNAQLYQGAQRDRAKAEAANRIKDEFLAVLSHELRSPLNPILGWTKILRTKRLDPAKTEQALETIERNAKLQAQLIEDLLDVSRILQGKITLNVAKVNLAAIIEAALETVKLAAEAKNIQIQIALNPLTGTVLGDTNRLQQVVWNLLSNAVKFTPEGGQIEVRLEQVDTNAQIQVKDTGKGISPQFLPYVFDYFRQEDGTTTRKFGGLGLGLAIVRHFVELHGGTVKAESRGADLGATFTVRLPIHTIEEQGVKSKNIILDTQDWAPSTPLRGIRVLVVDDDADMRELVEFILTQAGAEVTTAASAVQALTCLNQSIPDLLVCDIGMPEMDGYSLIQHIRKWSPEQGGNILAIALTAYAYEYDQRLALKVGFQKHLPKPIDPETLIKAISELIY</sequence>
<dbReference type="InterPro" id="IPR036890">
    <property type="entry name" value="HATPase_C_sf"/>
</dbReference>
<dbReference type="PROSITE" id="PS50110">
    <property type="entry name" value="RESPONSE_REGULATORY"/>
    <property type="match status" value="1"/>
</dbReference>
<dbReference type="SUPFAM" id="SSF47384">
    <property type="entry name" value="Homodimeric domain of signal transducing histidine kinase"/>
    <property type="match status" value="1"/>
</dbReference>
<dbReference type="Gene3D" id="1.10.287.130">
    <property type="match status" value="1"/>
</dbReference>
<feature type="domain" description="Response regulatory" evidence="10">
    <location>
        <begin position="1627"/>
        <end position="1745"/>
    </location>
</feature>
<evidence type="ECO:0000256" key="7">
    <source>
        <dbReference type="PROSITE-ProRule" id="PRU00169"/>
    </source>
</evidence>
<dbReference type="InterPro" id="IPR003018">
    <property type="entry name" value="GAF"/>
</dbReference>
<keyword evidence="3 7" id="KW-0597">Phosphoprotein</keyword>
<feature type="coiled-coil region" evidence="8">
    <location>
        <begin position="585"/>
        <end position="616"/>
    </location>
</feature>
<dbReference type="PANTHER" id="PTHR43547:SF2">
    <property type="entry name" value="HYBRID SIGNAL TRANSDUCTION HISTIDINE KINASE C"/>
    <property type="match status" value="1"/>
</dbReference>
<organism evidence="13 14">
    <name type="scientific">Floridaenema flaviceps BLCC-F50</name>
    <dbReference type="NCBI Taxonomy" id="3153642"/>
    <lineage>
        <taxon>Bacteria</taxon>
        <taxon>Bacillati</taxon>
        <taxon>Cyanobacteriota</taxon>
        <taxon>Cyanophyceae</taxon>
        <taxon>Oscillatoriophycideae</taxon>
        <taxon>Aerosakkonematales</taxon>
        <taxon>Aerosakkonemataceae</taxon>
        <taxon>Floridanema</taxon>
        <taxon>Floridanema flaviceps</taxon>
    </lineage>
</organism>
<dbReference type="InterPro" id="IPR004358">
    <property type="entry name" value="Sig_transdc_His_kin-like_C"/>
</dbReference>
<dbReference type="SMART" id="SM00086">
    <property type="entry name" value="PAC"/>
    <property type="match status" value="2"/>
</dbReference>
<dbReference type="SUPFAM" id="SSF55781">
    <property type="entry name" value="GAF domain-like"/>
    <property type="match status" value="2"/>
</dbReference>
<keyword evidence="6" id="KW-0902">Two-component regulatory system</keyword>
<evidence type="ECO:0000259" key="12">
    <source>
        <dbReference type="PROSITE" id="PS50113"/>
    </source>
</evidence>
<proteinExistence type="predicted"/>
<dbReference type="Pfam" id="PF02518">
    <property type="entry name" value="HATPase_c"/>
    <property type="match status" value="1"/>
</dbReference>
<feature type="domain" description="PAS" evidence="11">
    <location>
        <begin position="77"/>
        <end position="148"/>
    </location>
</feature>
<dbReference type="Pfam" id="PF08447">
    <property type="entry name" value="PAS_3"/>
    <property type="match status" value="1"/>
</dbReference>
<dbReference type="Gene3D" id="3.40.50.2300">
    <property type="match status" value="1"/>
</dbReference>
<dbReference type="InterPro" id="IPR003594">
    <property type="entry name" value="HATPase_dom"/>
</dbReference>
<feature type="modified residue" description="4-aspartylphosphate" evidence="7">
    <location>
        <position position="1676"/>
    </location>
</feature>
<evidence type="ECO:0000259" key="9">
    <source>
        <dbReference type="PROSITE" id="PS50109"/>
    </source>
</evidence>
<comment type="caution">
    <text evidence="13">The sequence shown here is derived from an EMBL/GenBank/DDBJ whole genome shotgun (WGS) entry which is preliminary data.</text>
</comment>
<dbReference type="PROSITE" id="PS50112">
    <property type="entry name" value="PAS"/>
    <property type="match status" value="3"/>
</dbReference>
<dbReference type="Gene3D" id="3.30.450.20">
    <property type="entry name" value="PAS domain"/>
    <property type="match status" value="7"/>
</dbReference>
<dbReference type="PROSITE" id="PS50109">
    <property type="entry name" value="HIS_KIN"/>
    <property type="match status" value="1"/>
</dbReference>
<dbReference type="InterPro" id="IPR005467">
    <property type="entry name" value="His_kinase_dom"/>
</dbReference>
<dbReference type="Pfam" id="PF01590">
    <property type="entry name" value="GAF"/>
    <property type="match status" value="2"/>
</dbReference>
<dbReference type="PRINTS" id="PR00344">
    <property type="entry name" value="BCTRLSENSOR"/>
</dbReference>
<dbReference type="InterPro" id="IPR011006">
    <property type="entry name" value="CheY-like_superfamily"/>
</dbReference>
<dbReference type="InterPro" id="IPR013656">
    <property type="entry name" value="PAS_4"/>
</dbReference>
<dbReference type="Pfam" id="PF08448">
    <property type="entry name" value="PAS_4"/>
    <property type="match status" value="4"/>
</dbReference>
<dbReference type="SUPFAM" id="SSF55785">
    <property type="entry name" value="PYP-like sensor domain (PAS domain)"/>
    <property type="match status" value="6"/>
</dbReference>
<dbReference type="Gene3D" id="2.10.70.100">
    <property type="match status" value="1"/>
</dbReference>
<dbReference type="RefSeq" id="WP_413261502.1">
    <property type="nucleotide sequence ID" value="NZ_JBHFNR010000017.1"/>
</dbReference>
<dbReference type="EC" id="2.7.13.3" evidence="2"/>
<dbReference type="CDD" id="cd00082">
    <property type="entry name" value="HisKA"/>
    <property type="match status" value="1"/>
</dbReference>
<dbReference type="InterPro" id="IPR001610">
    <property type="entry name" value="PAC"/>
</dbReference>
<dbReference type="CDD" id="cd16922">
    <property type="entry name" value="HATPase_EvgS-ArcB-TorS-like"/>
    <property type="match status" value="1"/>
</dbReference>
<reference evidence="13 14" key="1">
    <citation type="submission" date="2024-09" db="EMBL/GenBank/DDBJ databases">
        <title>Floridaenema gen nov. (Aerosakkonemataceae, Aerosakkonematales ord. nov., Cyanobacteria) from benthic tropical and subtropical fresh waters, with the description of four new species.</title>
        <authorList>
            <person name="Moretto J.A."/>
            <person name="Berthold D.E."/>
            <person name="Lefler F.W."/>
            <person name="Huang I.-S."/>
            <person name="Laughinghouse H. IV."/>
        </authorList>
    </citation>
    <scope>NUCLEOTIDE SEQUENCE [LARGE SCALE GENOMIC DNA]</scope>
    <source>
        <strain evidence="13 14">BLCC-F50</strain>
    </source>
</reference>
<evidence type="ECO:0000313" key="14">
    <source>
        <dbReference type="Proteomes" id="UP001576784"/>
    </source>
</evidence>
<feature type="coiled-coil region" evidence="8">
    <location>
        <begin position="731"/>
        <end position="758"/>
    </location>
</feature>
<dbReference type="PANTHER" id="PTHR43547">
    <property type="entry name" value="TWO-COMPONENT HISTIDINE KINASE"/>
    <property type="match status" value="1"/>
</dbReference>
<keyword evidence="5" id="KW-0418">Kinase</keyword>
<feature type="domain" description="PAC" evidence="12">
    <location>
        <begin position="994"/>
        <end position="1046"/>
    </location>
</feature>
<dbReference type="Pfam" id="PF00072">
    <property type="entry name" value="Response_reg"/>
    <property type="match status" value="1"/>
</dbReference>
<keyword evidence="14" id="KW-1185">Reference proteome</keyword>
<feature type="domain" description="PAC" evidence="12">
    <location>
        <begin position="285"/>
        <end position="337"/>
    </location>
</feature>
<evidence type="ECO:0000256" key="2">
    <source>
        <dbReference type="ARBA" id="ARBA00012438"/>
    </source>
</evidence>
<dbReference type="SMART" id="SM00065">
    <property type="entry name" value="GAF"/>
    <property type="match status" value="2"/>
</dbReference>
<evidence type="ECO:0000259" key="11">
    <source>
        <dbReference type="PROSITE" id="PS50112"/>
    </source>
</evidence>
<dbReference type="EMBL" id="JBHFNR010000017">
    <property type="protein sequence ID" value="MFB2891802.1"/>
    <property type="molecule type" value="Genomic_DNA"/>
</dbReference>
<feature type="domain" description="PAS" evidence="11">
    <location>
        <begin position="1061"/>
        <end position="1121"/>
    </location>
</feature>
<evidence type="ECO:0000256" key="1">
    <source>
        <dbReference type="ARBA" id="ARBA00000085"/>
    </source>
</evidence>
<dbReference type="InterPro" id="IPR035965">
    <property type="entry name" value="PAS-like_dom_sf"/>
</dbReference>
<dbReference type="InterPro" id="IPR029016">
    <property type="entry name" value="GAF-like_dom_sf"/>
</dbReference>
<evidence type="ECO:0000313" key="13">
    <source>
        <dbReference type="EMBL" id="MFB2891802.1"/>
    </source>
</evidence>
<dbReference type="InterPro" id="IPR036097">
    <property type="entry name" value="HisK_dim/P_sf"/>
</dbReference>
<keyword evidence="8" id="KW-0175">Coiled coil</keyword>
<feature type="domain" description="PAS" evidence="11">
    <location>
        <begin position="477"/>
        <end position="547"/>
    </location>
</feature>
<dbReference type="InterPro" id="IPR000700">
    <property type="entry name" value="PAS-assoc_C"/>
</dbReference>
<gene>
    <name evidence="13" type="ORF">ACE1CI_02545</name>
</gene>
<dbReference type="Gene3D" id="3.30.565.10">
    <property type="entry name" value="Histidine kinase-like ATPase, C-terminal domain"/>
    <property type="match status" value="1"/>
</dbReference>
<dbReference type="InterPro" id="IPR003661">
    <property type="entry name" value="HisK_dim/P_dom"/>
</dbReference>
<dbReference type="SMART" id="SM00388">
    <property type="entry name" value="HisKA"/>
    <property type="match status" value="1"/>
</dbReference>
<evidence type="ECO:0000256" key="6">
    <source>
        <dbReference type="ARBA" id="ARBA00023012"/>
    </source>
</evidence>
<dbReference type="CDD" id="cd17580">
    <property type="entry name" value="REC_2_DhkD-like"/>
    <property type="match status" value="1"/>
</dbReference>
<evidence type="ECO:0000256" key="8">
    <source>
        <dbReference type="SAM" id="Coils"/>
    </source>
</evidence>
<protein>
    <recommendedName>
        <fullName evidence="2">histidine kinase</fullName>
        <ecNumber evidence="2">2.7.13.3</ecNumber>
    </recommendedName>
</protein>
<dbReference type="SUPFAM" id="SSF52172">
    <property type="entry name" value="CheY-like"/>
    <property type="match status" value="1"/>
</dbReference>
<dbReference type="Pfam" id="PF00512">
    <property type="entry name" value="HisKA"/>
    <property type="match status" value="1"/>
</dbReference>
<dbReference type="SUPFAM" id="SSF55874">
    <property type="entry name" value="ATPase domain of HSP90 chaperone/DNA topoisomerase II/histidine kinase"/>
    <property type="match status" value="1"/>
</dbReference>
<dbReference type="InterPro" id="IPR000014">
    <property type="entry name" value="PAS"/>
</dbReference>
<dbReference type="InterPro" id="IPR013655">
    <property type="entry name" value="PAS_fold_3"/>
</dbReference>